<dbReference type="InterPro" id="IPR051964">
    <property type="entry name" value="Chaperone_stress_response"/>
</dbReference>
<dbReference type="PROSITE" id="PS00636">
    <property type="entry name" value="DNAJ_1"/>
    <property type="match status" value="1"/>
</dbReference>
<dbReference type="InterPro" id="IPR022755">
    <property type="entry name" value="Znf_C2H2_jaz"/>
</dbReference>
<dbReference type="InterPro" id="IPR013087">
    <property type="entry name" value="Znf_C2H2_type"/>
</dbReference>
<dbReference type="Pfam" id="PF21884">
    <property type="entry name" value="ZUO1-like_ZHD"/>
    <property type="match status" value="1"/>
</dbReference>
<dbReference type="PANTHER" id="PTHR44029:SF1">
    <property type="entry name" value="DNAJ HOMOLOG SUBFAMILY C MEMBER 21"/>
    <property type="match status" value="1"/>
</dbReference>
<dbReference type="InterPro" id="IPR018253">
    <property type="entry name" value="DnaJ_domain_CS"/>
</dbReference>
<dbReference type="SMART" id="SM00451">
    <property type="entry name" value="ZnF_U1"/>
    <property type="match status" value="1"/>
</dbReference>
<dbReference type="STRING" id="42249.A0A317T353"/>
<feature type="domain" description="J" evidence="6">
    <location>
        <begin position="29"/>
        <end position="95"/>
    </location>
</feature>
<dbReference type="Pfam" id="PF12171">
    <property type="entry name" value="zf-C2H2_jaz"/>
    <property type="match status" value="1"/>
</dbReference>
<dbReference type="GO" id="GO:0005737">
    <property type="term" value="C:cytoplasm"/>
    <property type="evidence" value="ECO:0007669"/>
    <property type="project" value="TreeGrafter"/>
</dbReference>
<evidence type="ECO:0000313" key="9">
    <source>
        <dbReference type="Proteomes" id="UP000246991"/>
    </source>
</evidence>
<keyword evidence="9" id="KW-1185">Reference proteome</keyword>
<evidence type="ECO:0000259" key="6">
    <source>
        <dbReference type="PROSITE" id="PS50076"/>
    </source>
</evidence>
<dbReference type="Gene3D" id="3.30.160.60">
    <property type="entry name" value="Classic Zinc Finger"/>
    <property type="match status" value="1"/>
</dbReference>
<dbReference type="InterPro" id="IPR001623">
    <property type="entry name" value="DnaJ_domain"/>
</dbReference>
<keyword evidence="3" id="KW-0862">Zinc</keyword>
<dbReference type="Gene3D" id="1.10.287.110">
    <property type="entry name" value="DnaJ domain"/>
    <property type="match status" value="1"/>
</dbReference>
<keyword evidence="2 4" id="KW-0863">Zinc-finger</keyword>
<dbReference type="GO" id="GO:0008270">
    <property type="term" value="F:zinc ion binding"/>
    <property type="evidence" value="ECO:0007669"/>
    <property type="project" value="UniProtKB-KW"/>
</dbReference>
<dbReference type="SUPFAM" id="SSF57667">
    <property type="entry name" value="beta-beta-alpha zinc fingers"/>
    <property type="match status" value="1"/>
</dbReference>
<dbReference type="Pfam" id="PF00226">
    <property type="entry name" value="DnaJ"/>
    <property type="match status" value="1"/>
</dbReference>
<reference evidence="8 9" key="1">
    <citation type="submission" date="2018-03" db="EMBL/GenBank/DDBJ databases">
        <title>Genomes of Pezizomycetes fungi and the evolution of truffles.</title>
        <authorList>
            <person name="Murat C."/>
            <person name="Payen T."/>
            <person name="Noel B."/>
            <person name="Kuo A."/>
            <person name="Martin F.M."/>
        </authorList>
    </citation>
    <scope>NUCLEOTIDE SEQUENCE [LARGE SCALE GENOMIC DNA]</scope>
    <source>
        <strain evidence="8">091103-1</strain>
    </source>
</reference>
<proteinExistence type="predicted"/>
<comment type="caution">
    <text evidence="8">The sequence shown here is derived from an EMBL/GenBank/DDBJ whole genome shotgun (WGS) entry which is preliminary data.</text>
</comment>
<dbReference type="CDD" id="cd06257">
    <property type="entry name" value="DnaJ"/>
    <property type="match status" value="1"/>
</dbReference>
<accession>A0A317T353</accession>
<keyword evidence="1" id="KW-0479">Metal-binding</keyword>
<dbReference type="PROSITE" id="PS00028">
    <property type="entry name" value="ZINC_FINGER_C2H2_1"/>
    <property type="match status" value="1"/>
</dbReference>
<evidence type="ECO:0000256" key="2">
    <source>
        <dbReference type="ARBA" id="ARBA00022771"/>
    </source>
</evidence>
<gene>
    <name evidence="8" type="ORF">C7212DRAFT_164437</name>
</gene>
<feature type="domain" description="C2H2-type" evidence="7">
    <location>
        <begin position="326"/>
        <end position="355"/>
    </location>
</feature>
<dbReference type="InterPro" id="IPR054076">
    <property type="entry name" value="ZUO1-like_ZHD"/>
</dbReference>
<dbReference type="EMBL" id="PYWC01000002">
    <property type="protein sequence ID" value="PWW80640.1"/>
    <property type="molecule type" value="Genomic_DNA"/>
</dbReference>
<dbReference type="AlphaFoldDB" id="A0A317T353"/>
<sequence>MGQGASTNAGPSDGEGDIHSGPGTAVKTCYYELLAVPRDATQDEIKKGYKKKALELHPDRNHGNVEEATRLFTEIQAAYEVLSDPQEREWYDSHREQILRDDHDSVATGGPSHPVSVTTSEEVLKWFSMFAKISYDDNSRNNFYTLACAAFKKLADEEVTAAEQAGEDAPYYPDFGNPKSTHDDWVKQFYATWGGFKTLKSFSWCDVYRYSNAPERRVKRVIEKENKKFRDAGIREFDNSVRSFVLFVRKRDPRFIKNTQSEAQRQAALLEASRGQAARQRKENLAKLREFKAADWTRTSHKIDDDGSDDLDEDEETGGEEIIEKYECIVCKKTFWSEGQMGEHEKSKKHIKNVQALKRQMMKENKEFDL</sequence>
<dbReference type="PROSITE" id="PS50076">
    <property type="entry name" value="DNAJ_2"/>
    <property type="match status" value="1"/>
</dbReference>
<protein>
    <submittedName>
        <fullName evidence="8">DnaJ-domain-containing protein</fullName>
    </submittedName>
</protein>
<feature type="compositionally biased region" description="Polar residues" evidence="5">
    <location>
        <begin position="1"/>
        <end position="10"/>
    </location>
</feature>
<dbReference type="Proteomes" id="UP000246991">
    <property type="component" value="Unassembled WGS sequence"/>
</dbReference>
<dbReference type="FunFam" id="1.10.287.110:FF:000046">
    <property type="entry name" value="dnaJ homolog subfamily C member 21"/>
    <property type="match status" value="1"/>
</dbReference>
<dbReference type="InterPro" id="IPR003604">
    <property type="entry name" value="Matrin/U1-like-C_Znf_C2H2"/>
</dbReference>
<feature type="region of interest" description="Disordered" evidence="5">
    <location>
        <begin position="1"/>
        <end position="22"/>
    </location>
</feature>
<evidence type="ECO:0000256" key="4">
    <source>
        <dbReference type="PROSITE-ProRule" id="PRU00042"/>
    </source>
</evidence>
<dbReference type="PRINTS" id="PR00625">
    <property type="entry name" value="JDOMAIN"/>
</dbReference>
<dbReference type="SMART" id="SM00271">
    <property type="entry name" value="DnaJ"/>
    <property type="match status" value="1"/>
</dbReference>
<feature type="non-terminal residue" evidence="8">
    <location>
        <position position="370"/>
    </location>
</feature>
<evidence type="ECO:0000256" key="3">
    <source>
        <dbReference type="ARBA" id="ARBA00022833"/>
    </source>
</evidence>
<dbReference type="PANTHER" id="PTHR44029">
    <property type="entry name" value="DNAJ HOMOLOG SUBFAMILY C MEMBER 21"/>
    <property type="match status" value="1"/>
</dbReference>
<evidence type="ECO:0000313" key="8">
    <source>
        <dbReference type="EMBL" id="PWW80640.1"/>
    </source>
</evidence>
<dbReference type="GO" id="GO:0003676">
    <property type="term" value="F:nucleic acid binding"/>
    <property type="evidence" value="ECO:0007669"/>
    <property type="project" value="InterPro"/>
</dbReference>
<dbReference type="InterPro" id="IPR036869">
    <property type="entry name" value="J_dom_sf"/>
</dbReference>
<evidence type="ECO:0000256" key="1">
    <source>
        <dbReference type="ARBA" id="ARBA00022723"/>
    </source>
</evidence>
<dbReference type="InterPro" id="IPR036236">
    <property type="entry name" value="Znf_C2H2_sf"/>
</dbReference>
<dbReference type="SUPFAM" id="SSF46565">
    <property type="entry name" value="Chaperone J-domain"/>
    <property type="match status" value="1"/>
</dbReference>
<dbReference type="PROSITE" id="PS50157">
    <property type="entry name" value="ZINC_FINGER_C2H2_2"/>
    <property type="match status" value="1"/>
</dbReference>
<dbReference type="OrthoDB" id="5894at2759"/>
<name>A0A317T353_9PEZI</name>
<evidence type="ECO:0000259" key="7">
    <source>
        <dbReference type="PROSITE" id="PS50157"/>
    </source>
</evidence>
<organism evidence="8 9">
    <name type="scientific">Tuber magnatum</name>
    <name type="common">white Piedmont truffle</name>
    <dbReference type="NCBI Taxonomy" id="42249"/>
    <lineage>
        <taxon>Eukaryota</taxon>
        <taxon>Fungi</taxon>
        <taxon>Dikarya</taxon>
        <taxon>Ascomycota</taxon>
        <taxon>Pezizomycotina</taxon>
        <taxon>Pezizomycetes</taxon>
        <taxon>Pezizales</taxon>
        <taxon>Tuberaceae</taxon>
        <taxon>Tuber</taxon>
    </lineage>
</organism>
<evidence type="ECO:0000256" key="5">
    <source>
        <dbReference type="SAM" id="MobiDB-lite"/>
    </source>
</evidence>